<evidence type="ECO:0000256" key="1">
    <source>
        <dbReference type="SAM" id="MobiDB-lite"/>
    </source>
</evidence>
<evidence type="ECO:0000313" key="2">
    <source>
        <dbReference type="Proteomes" id="UP000095283"/>
    </source>
</evidence>
<sequence length="90" mass="10579">MLDHNDESTVYYDLTGCQREIGQLDIATDNRLDKFDTKLNKRMKGRDDARDWHEKAGKDARDEAEWAGGKCTEDSGRRDQSRKKIMKWKE</sequence>
<feature type="region of interest" description="Disordered" evidence="1">
    <location>
        <begin position="43"/>
        <end position="90"/>
    </location>
</feature>
<name>A0A1I7X7H4_HETBA</name>
<dbReference type="Proteomes" id="UP000095283">
    <property type="component" value="Unplaced"/>
</dbReference>
<feature type="compositionally biased region" description="Basic residues" evidence="1">
    <location>
        <begin position="80"/>
        <end position="90"/>
    </location>
</feature>
<evidence type="ECO:0000313" key="3">
    <source>
        <dbReference type="WBParaSite" id="Hba_13345"/>
    </source>
</evidence>
<feature type="compositionally biased region" description="Basic and acidic residues" evidence="1">
    <location>
        <begin position="43"/>
        <end position="64"/>
    </location>
</feature>
<keyword evidence="2" id="KW-1185">Reference proteome</keyword>
<dbReference type="WBParaSite" id="Hba_13345">
    <property type="protein sequence ID" value="Hba_13345"/>
    <property type="gene ID" value="Hba_13345"/>
</dbReference>
<accession>A0A1I7X7H4</accession>
<protein>
    <submittedName>
        <fullName evidence="3">Lipoprotein</fullName>
    </submittedName>
</protein>
<dbReference type="AlphaFoldDB" id="A0A1I7X7H4"/>
<organism evidence="2 3">
    <name type="scientific">Heterorhabditis bacteriophora</name>
    <name type="common">Entomopathogenic nematode worm</name>
    <dbReference type="NCBI Taxonomy" id="37862"/>
    <lineage>
        <taxon>Eukaryota</taxon>
        <taxon>Metazoa</taxon>
        <taxon>Ecdysozoa</taxon>
        <taxon>Nematoda</taxon>
        <taxon>Chromadorea</taxon>
        <taxon>Rhabditida</taxon>
        <taxon>Rhabditina</taxon>
        <taxon>Rhabditomorpha</taxon>
        <taxon>Strongyloidea</taxon>
        <taxon>Heterorhabditidae</taxon>
        <taxon>Heterorhabditis</taxon>
    </lineage>
</organism>
<reference evidence="3" key="1">
    <citation type="submission" date="2016-11" db="UniProtKB">
        <authorList>
            <consortium name="WormBaseParasite"/>
        </authorList>
    </citation>
    <scope>IDENTIFICATION</scope>
</reference>
<proteinExistence type="predicted"/>